<name>A0ABN1LT13_9ALTE</name>
<comment type="caution">
    <text evidence="3">The sequence shown here is derived from an EMBL/GenBank/DDBJ whole genome shotgun (WGS) entry which is preliminary data.</text>
</comment>
<gene>
    <name evidence="3" type="ORF">GCM10009114_35490</name>
</gene>
<organism evidence="3 4">
    <name type="scientific">Aliiglaciecola litoralis</name>
    <dbReference type="NCBI Taxonomy" id="582857"/>
    <lineage>
        <taxon>Bacteria</taxon>
        <taxon>Pseudomonadati</taxon>
        <taxon>Pseudomonadota</taxon>
        <taxon>Gammaproteobacteria</taxon>
        <taxon>Alteromonadales</taxon>
        <taxon>Alteromonadaceae</taxon>
        <taxon>Aliiglaciecola</taxon>
    </lineage>
</organism>
<dbReference type="Gene3D" id="2.40.160.10">
    <property type="entry name" value="Porin"/>
    <property type="match status" value="1"/>
</dbReference>
<reference evidence="3 4" key="1">
    <citation type="journal article" date="2019" name="Int. J. Syst. Evol. Microbiol.">
        <title>The Global Catalogue of Microorganisms (GCM) 10K type strain sequencing project: providing services to taxonomists for standard genome sequencing and annotation.</title>
        <authorList>
            <consortium name="The Broad Institute Genomics Platform"/>
            <consortium name="The Broad Institute Genome Sequencing Center for Infectious Disease"/>
            <person name="Wu L."/>
            <person name="Ma J."/>
        </authorList>
    </citation>
    <scope>NUCLEOTIDE SEQUENCE [LARGE SCALE GENOMIC DNA]</scope>
    <source>
        <strain evidence="3 4">JCM 15896</strain>
    </source>
</reference>
<feature type="chain" id="PRO_5045117384" description="Porin domain-containing protein" evidence="1">
    <location>
        <begin position="21"/>
        <end position="379"/>
    </location>
</feature>
<evidence type="ECO:0000313" key="4">
    <source>
        <dbReference type="Proteomes" id="UP001500359"/>
    </source>
</evidence>
<accession>A0ABN1LT13</accession>
<keyword evidence="1" id="KW-0732">Signal</keyword>
<evidence type="ECO:0000259" key="2">
    <source>
        <dbReference type="Pfam" id="PF13609"/>
    </source>
</evidence>
<evidence type="ECO:0000256" key="1">
    <source>
        <dbReference type="SAM" id="SignalP"/>
    </source>
</evidence>
<dbReference type="RefSeq" id="WP_343862414.1">
    <property type="nucleotide sequence ID" value="NZ_BAAAFD010000016.1"/>
</dbReference>
<evidence type="ECO:0000313" key="3">
    <source>
        <dbReference type="EMBL" id="GAA0859980.1"/>
    </source>
</evidence>
<proteinExistence type="predicted"/>
<keyword evidence="4" id="KW-1185">Reference proteome</keyword>
<dbReference type="InterPro" id="IPR033900">
    <property type="entry name" value="Gram_neg_porin_domain"/>
</dbReference>
<dbReference type="InterPro" id="IPR023614">
    <property type="entry name" value="Porin_dom_sf"/>
</dbReference>
<feature type="signal peptide" evidence="1">
    <location>
        <begin position="1"/>
        <end position="20"/>
    </location>
</feature>
<sequence length="379" mass="41739">MKKSITLMALACATTFSANADVRINGFANLIGGITSSEDSLYGYDDSVSFSDESLFAIQVSGDINDKMTATGQIVAKGNDDYKAEFEWAYISYQATDNISVSAGRIRLPLFRYSASKDVGYSYHWVNAPRAVYDVPFNNLEGFRLDYNDYAGDWEYGFQLAAGTINSTIDIDNGQGGFETVDFNAKNAILLTAEATYEWFKIRAVAGRGTSDFQPAILEQTFAQLPANIADSLRIDEDTSTFYGLGLEVDKFDWFVSAEITEVNIEESFSPKDTAYYVTAGIRQGKFTPSITYEVLDGDAEIRFLDQVAALPEPFQAPVGAAVTGVQQAFASKYSMITLGLRYDMDTNVALKADISKYNDDLVEADDATLMRLAVNYVF</sequence>
<dbReference type="Pfam" id="PF13609">
    <property type="entry name" value="Porin_4"/>
    <property type="match status" value="1"/>
</dbReference>
<feature type="domain" description="Porin" evidence="2">
    <location>
        <begin position="9"/>
        <end position="377"/>
    </location>
</feature>
<dbReference type="Proteomes" id="UP001500359">
    <property type="component" value="Unassembled WGS sequence"/>
</dbReference>
<protein>
    <recommendedName>
        <fullName evidence="2">Porin domain-containing protein</fullName>
    </recommendedName>
</protein>
<dbReference type="EMBL" id="BAAAFD010000016">
    <property type="protein sequence ID" value="GAA0859980.1"/>
    <property type="molecule type" value="Genomic_DNA"/>
</dbReference>
<dbReference type="SUPFAM" id="SSF56935">
    <property type="entry name" value="Porins"/>
    <property type="match status" value="1"/>
</dbReference>